<feature type="domain" description="Helicase Helix-turn-helix" evidence="1">
    <location>
        <begin position="251"/>
        <end position="338"/>
    </location>
</feature>
<accession>A0ABW4SF26</accession>
<organism evidence="2 3">
    <name type="scientific">Sporosarcina siberiensis</name>
    <dbReference type="NCBI Taxonomy" id="1365606"/>
    <lineage>
        <taxon>Bacteria</taxon>
        <taxon>Bacillati</taxon>
        <taxon>Bacillota</taxon>
        <taxon>Bacilli</taxon>
        <taxon>Bacillales</taxon>
        <taxon>Caryophanaceae</taxon>
        <taxon>Sporosarcina</taxon>
    </lineage>
</organism>
<reference evidence="3" key="1">
    <citation type="journal article" date="2019" name="Int. J. Syst. Evol. Microbiol.">
        <title>The Global Catalogue of Microorganisms (GCM) 10K type strain sequencing project: providing services to taxonomists for standard genome sequencing and annotation.</title>
        <authorList>
            <consortium name="The Broad Institute Genomics Platform"/>
            <consortium name="The Broad Institute Genome Sequencing Center for Infectious Disease"/>
            <person name="Wu L."/>
            <person name="Ma J."/>
        </authorList>
    </citation>
    <scope>NUCLEOTIDE SEQUENCE [LARGE SCALE GENOMIC DNA]</scope>
    <source>
        <strain evidence="3">CGMCC 4.7177</strain>
    </source>
</reference>
<dbReference type="Pfam" id="PF14493">
    <property type="entry name" value="HTH_40"/>
    <property type="match status" value="1"/>
</dbReference>
<protein>
    <submittedName>
        <fullName evidence="2">Helix-turn-helix domain-containing protein</fullName>
    </submittedName>
</protein>
<dbReference type="RefSeq" id="WP_381537186.1">
    <property type="nucleotide sequence ID" value="NZ_JBHUGI010000024.1"/>
</dbReference>
<evidence type="ECO:0000259" key="1">
    <source>
        <dbReference type="Pfam" id="PF14493"/>
    </source>
</evidence>
<sequence length="350" mass="40559">MKLSSILLTIISRMDGERTIYNGLHLIRGKKSGQTLQDVEYYNLKAFFGIWPKLGTDLYDDAVNYLIKSGYLYIEENLIVKVTEKGKRFTSTLPTYQFNGWDYRGNEVTFFSRLSLTIQTISNFRVGSKLFIPTEKDYEVQTFVKNILYKQPINKPAFSIEIMEELQHYIESSRMVDLHKVILLHRLGGYGVTGWTWNQLSESLKLNTVSIRLYFIEGLHILLDALEMSQEAHFLRKLTYNIKVSTYLTDSAATTKRYFEGGLTMTAIAEIRKLKMSTIEDHFAEMSINDSNFPLNDFVENEDVQAVIKMAYYLQTRRLRLLKNEFDHLTYFQIRLILGAMNGGGEDGNK</sequence>
<dbReference type="EMBL" id="JBHUGI010000024">
    <property type="protein sequence ID" value="MFD1928118.1"/>
    <property type="molecule type" value="Genomic_DNA"/>
</dbReference>
<name>A0ABW4SF26_9BACL</name>
<evidence type="ECO:0000313" key="2">
    <source>
        <dbReference type="EMBL" id="MFD1928118.1"/>
    </source>
</evidence>
<evidence type="ECO:0000313" key="3">
    <source>
        <dbReference type="Proteomes" id="UP001597218"/>
    </source>
</evidence>
<dbReference type="Proteomes" id="UP001597218">
    <property type="component" value="Unassembled WGS sequence"/>
</dbReference>
<dbReference type="InterPro" id="IPR029491">
    <property type="entry name" value="Helicase_HTH"/>
</dbReference>
<keyword evidence="3" id="KW-1185">Reference proteome</keyword>
<gene>
    <name evidence="2" type="ORF">ACFSFY_08605</name>
</gene>
<comment type="caution">
    <text evidence="2">The sequence shown here is derived from an EMBL/GenBank/DDBJ whole genome shotgun (WGS) entry which is preliminary data.</text>
</comment>
<proteinExistence type="predicted"/>